<dbReference type="InterPro" id="IPR017853">
    <property type="entry name" value="GH"/>
</dbReference>
<dbReference type="Gene3D" id="3.20.20.80">
    <property type="entry name" value="Glycosidases"/>
    <property type="match status" value="1"/>
</dbReference>
<feature type="domain" description="Rv2525c-like glycoside hydrolase-like" evidence="1">
    <location>
        <begin position="31"/>
        <end position="203"/>
    </location>
</feature>
<evidence type="ECO:0000259" key="1">
    <source>
        <dbReference type="Pfam" id="PF08924"/>
    </source>
</evidence>
<dbReference type="EMBL" id="CP025003">
    <property type="protein sequence ID" value="ATZ93386.1"/>
    <property type="molecule type" value="Genomic_DNA"/>
</dbReference>
<name>A0A2K8QIR2_9GAMM</name>
<proteinExistence type="predicted"/>
<gene>
    <name evidence="2" type="ORF">CVE23_04965</name>
</gene>
<organism evidence="2 3">
    <name type="scientific">Dickeya fangzhongdai</name>
    <dbReference type="NCBI Taxonomy" id="1778540"/>
    <lineage>
        <taxon>Bacteria</taxon>
        <taxon>Pseudomonadati</taxon>
        <taxon>Pseudomonadota</taxon>
        <taxon>Gammaproteobacteria</taxon>
        <taxon>Enterobacterales</taxon>
        <taxon>Pectobacteriaceae</taxon>
        <taxon>Dickeya</taxon>
    </lineage>
</organism>
<dbReference type="OrthoDB" id="582311at2"/>
<dbReference type="Pfam" id="PF08924">
    <property type="entry name" value="Rv2525c_GlyHyd-like"/>
    <property type="match status" value="1"/>
</dbReference>
<sequence>MPTYFAGFDSSTFPGNELMGWFQENTNLTWCGYYLAAAPSHEDTSWMGQRATLQSDGWGLAPIYVGQQVTGPGSHEVTPSQGSEDGQHTVQLMNSEGFPANSWVYLDLENGPPYPTAQSGYVQAWASAVQTGGYLAGIYCSHDLAAAVQQQLPASRIWAFRVNTTEQEPFPGTDFPTVAPDGCGYPEATMWQLRQNCVVTAGDDACSLTVDLSSSTVKDPSC</sequence>
<dbReference type="GeneID" id="66563692"/>
<protein>
    <submittedName>
        <fullName evidence="2">DUF1906 domain-containing protein</fullName>
    </submittedName>
</protein>
<accession>A0A2K8QIR2</accession>
<evidence type="ECO:0000313" key="3">
    <source>
        <dbReference type="Proteomes" id="UP000231901"/>
    </source>
</evidence>
<reference evidence="3" key="1">
    <citation type="journal article" date="2018" name="Genome Announc.">
        <title>Complete genome sequence of a Dickeya fangzhongdai type strain causing bleeding canker of pear tree trunks.</title>
        <authorList>
            <person name="Zhao Y."/>
            <person name="Tian Y."/>
            <person name="Li X."/>
            <person name="Hu B."/>
        </authorList>
    </citation>
    <scope>NUCLEOTIDE SEQUENCE [LARGE SCALE GENOMIC DNA]</scope>
    <source>
        <strain evidence="3">DSM 101947</strain>
    </source>
</reference>
<dbReference type="RefSeq" id="WP_071605159.1">
    <property type="nucleotide sequence ID" value="NZ_BMJF01000004.1"/>
</dbReference>
<dbReference type="KEGG" id="dfn:CVE23_04965"/>
<keyword evidence="3" id="KW-1185">Reference proteome</keyword>
<dbReference type="AlphaFoldDB" id="A0A2K8QIR2"/>
<dbReference type="SUPFAM" id="SSF51445">
    <property type="entry name" value="(Trans)glycosidases"/>
    <property type="match status" value="1"/>
</dbReference>
<evidence type="ECO:0000313" key="2">
    <source>
        <dbReference type="EMBL" id="ATZ93386.1"/>
    </source>
</evidence>
<dbReference type="Proteomes" id="UP000231901">
    <property type="component" value="Chromosome"/>
</dbReference>
<dbReference type="InterPro" id="IPR015020">
    <property type="entry name" value="Rv2525c-like_Glyco_Hydro-like"/>
</dbReference>